<feature type="domain" description="Reverse transcriptase Ty1/copia-type" evidence="1">
    <location>
        <begin position="1"/>
        <end position="112"/>
    </location>
</feature>
<dbReference type="AlphaFoldDB" id="A0A9Q3GM84"/>
<protein>
    <recommendedName>
        <fullName evidence="1">Reverse transcriptase Ty1/copia-type domain-containing protein</fullName>
    </recommendedName>
</protein>
<accession>A0A9Q3GM84</accession>
<comment type="caution">
    <text evidence="2">The sequence shown here is derived from an EMBL/GenBank/DDBJ whole genome shotgun (WGS) entry which is preliminary data.</text>
</comment>
<dbReference type="InterPro" id="IPR013103">
    <property type="entry name" value="RVT_2"/>
</dbReference>
<dbReference type="EMBL" id="AVOT02003188">
    <property type="protein sequence ID" value="MBW0472748.1"/>
    <property type="molecule type" value="Genomic_DNA"/>
</dbReference>
<dbReference type="OrthoDB" id="3054497at2759"/>
<gene>
    <name evidence="2" type="ORF">O181_012463</name>
</gene>
<keyword evidence="3" id="KW-1185">Reference proteome</keyword>
<name>A0A9Q3GM84_9BASI</name>
<dbReference type="Pfam" id="PF07727">
    <property type="entry name" value="RVT_2"/>
    <property type="match status" value="1"/>
</dbReference>
<sequence length="263" mass="30466">MDVKCAFLNGKTNKDLYIKRPNGYDKLKPIKYFKLNQSLYGFKQSPQYWHIELKNALLKIGLCPCQTDSCLFYSPNSNKEMLLYVHVDDLNFGGSWKGGFKMKIKSQFNNHELEFQLINSQHTNCPLLGNIRSFRTIESKEINPPFKYQRAINLLKYLVQCTRPDLAFSTSFLSQYLENAKDLHYNAVKHVLTYLNSTKYYELCLSQNILQQTNNSILAFTNIDWGGSGGYKYFSTLIIYYYVVIGCRTHKQKVVSLSSAEAE</sequence>
<dbReference type="PANTHER" id="PTHR11439">
    <property type="entry name" value="GAG-POL-RELATED RETROTRANSPOSON"/>
    <property type="match status" value="1"/>
</dbReference>
<reference evidence="2" key="1">
    <citation type="submission" date="2021-03" db="EMBL/GenBank/DDBJ databases">
        <title>Draft genome sequence of rust myrtle Austropuccinia psidii MF-1, a brazilian biotype.</title>
        <authorList>
            <person name="Quecine M.C."/>
            <person name="Pachon D.M.R."/>
            <person name="Bonatelli M.L."/>
            <person name="Correr F.H."/>
            <person name="Franceschini L.M."/>
            <person name="Leite T.F."/>
            <person name="Margarido G.R.A."/>
            <person name="Almeida C.A."/>
            <person name="Ferrarezi J.A."/>
            <person name="Labate C.A."/>
        </authorList>
    </citation>
    <scope>NUCLEOTIDE SEQUENCE</scope>
    <source>
        <strain evidence="2">MF-1</strain>
    </source>
</reference>
<evidence type="ECO:0000313" key="3">
    <source>
        <dbReference type="Proteomes" id="UP000765509"/>
    </source>
</evidence>
<proteinExistence type="predicted"/>
<organism evidence="2 3">
    <name type="scientific">Austropuccinia psidii MF-1</name>
    <dbReference type="NCBI Taxonomy" id="1389203"/>
    <lineage>
        <taxon>Eukaryota</taxon>
        <taxon>Fungi</taxon>
        <taxon>Dikarya</taxon>
        <taxon>Basidiomycota</taxon>
        <taxon>Pucciniomycotina</taxon>
        <taxon>Pucciniomycetes</taxon>
        <taxon>Pucciniales</taxon>
        <taxon>Sphaerophragmiaceae</taxon>
        <taxon>Austropuccinia</taxon>
    </lineage>
</organism>
<dbReference type="Proteomes" id="UP000765509">
    <property type="component" value="Unassembled WGS sequence"/>
</dbReference>
<dbReference type="PANTHER" id="PTHR11439:SF483">
    <property type="entry name" value="PEPTIDE SYNTHASE GLIP-LIKE, PUTATIVE (AFU_ORTHOLOGUE AFUA_3G12920)-RELATED"/>
    <property type="match status" value="1"/>
</dbReference>
<evidence type="ECO:0000313" key="2">
    <source>
        <dbReference type="EMBL" id="MBW0472748.1"/>
    </source>
</evidence>
<evidence type="ECO:0000259" key="1">
    <source>
        <dbReference type="Pfam" id="PF07727"/>
    </source>
</evidence>